<reference evidence="6 7" key="1">
    <citation type="journal article" date="2017" name="BMC Microbiol.">
        <title>Comparative genomics of Enterococcus spp. isolated from bovine feces.</title>
        <authorList>
            <person name="Beukers A.G."/>
            <person name="Zaheer R."/>
            <person name="Goji N."/>
            <person name="Amoako K.K."/>
            <person name="Chaves A.V."/>
            <person name="Ward M.P."/>
            <person name="McAllister T.A."/>
        </authorList>
    </citation>
    <scope>NUCLEOTIDE SEQUENCE [LARGE SCALE GENOMIC DNA]</scope>
    <source>
        <strain evidence="6 7">F1129D 143</strain>
    </source>
</reference>
<dbReference type="GO" id="GO:0005524">
    <property type="term" value="F:ATP binding"/>
    <property type="evidence" value="ECO:0007669"/>
    <property type="project" value="UniProtKB-KW"/>
</dbReference>
<dbReference type="GO" id="GO:0030272">
    <property type="term" value="F:5-formyltetrahydrofolate cyclo-ligase activity"/>
    <property type="evidence" value="ECO:0007669"/>
    <property type="project" value="UniProtKB-EC"/>
</dbReference>
<dbReference type="EMBL" id="MJEA01000007">
    <property type="protein sequence ID" value="OQO70110.1"/>
    <property type="molecule type" value="Genomic_DNA"/>
</dbReference>
<dbReference type="NCBIfam" id="TIGR02727">
    <property type="entry name" value="MTHFS_bact"/>
    <property type="match status" value="1"/>
</dbReference>
<keyword evidence="2 4" id="KW-0547">Nucleotide-binding</keyword>
<dbReference type="PANTHER" id="PTHR23407:SF1">
    <property type="entry name" value="5-FORMYLTETRAHYDROFOLATE CYCLO-LIGASE"/>
    <property type="match status" value="1"/>
</dbReference>
<name>A0A1V8YBX8_9ENTE</name>
<dbReference type="OrthoDB" id="9801938at2"/>
<keyword evidence="5" id="KW-0460">Magnesium</keyword>
<dbReference type="AlphaFoldDB" id="A0A1V8YBX8"/>
<evidence type="ECO:0000256" key="2">
    <source>
        <dbReference type="ARBA" id="ARBA00022741"/>
    </source>
</evidence>
<dbReference type="GO" id="GO:0009396">
    <property type="term" value="P:folic acid-containing compound biosynthetic process"/>
    <property type="evidence" value="ECO:0007669"/>
    <property type="project" value="TreeGrafter"/>
</dbReference>
<protein>
    <recommendedName>
        <fullName evidence="5">5-formyltetrahydrofolate cyclo-ligase</fullName>
        <ecNumber evidence="5">6.3.3.2</ecNumber>
    </recommendedName>
</protein>
<dbReference type="Pfam" id="PF01812">
    <property type="entry name" value="5-FTHF_cyc-lig"/>
    <property type="match status" value="1"/>
</dbReference>
<dbReference type="GO" id="GO:0035999">
    <property type="term" value="P:tetrahydrofolate interconversion"/>
    <property type="evidence" value="ECO:0007669"/>
    <property type="project" value="TreeGrafter"/>
</dbReference>
<keyword evidence="5" id="KW-0479">Metal-binding</keyword>
<accession>A0A1V8YBX8</accession>
<dbReference type="InterPro" id="IPR024185">
    <property type="entry name" value="FTHF_cligase-like_sf"/>
</dbReference>
<organism evidence="6 7">
    <name type="scientific">Enterococcus villorum</name>
    <dbReference type="NCBI Taxonomy" id="112904"/>
    <lineage>
        <taxon>Bacteria</taxon>
        <taxon>Bacillati</taxon>
        <taxon>Bacillota</taxon>
        <taxon>Bacilli</taxon>
        <taxon>Lactobacillales</taxon>
        <taxon>Enterococcaceae</taxon>
        <taxon>Enterococcus</taxon>
    </lineage>
</organism>
<feature type="binding site" evidence="4">
    <location>
        <position position="57"/>
    </location>
    <ligand>
        <name>substrate</name>
    </ligand>
</feature>
<dbReference type="PANTHER" id="PTHR23407">
    <property type="entry name" value="ATPASE INHIBITOR/5-FORMYLTETRAHYDROFOLATE CYCLO-LIGASE"/>
    <property type="match status" value="1"/>
</dbReference>
<feature type="binding site" evidence="4">
    <location>
        <position position="52"/>
    </location>
    <ligand>
        <name>substrate</name>
    </ligand>
</feature>
<dbReference type="PIRSF" id="PIRSF006806">
    <property type="entry name" value="FTHF_cligase"/>
    <property type="match status" value="1"/>
</dbReference>
<dbReference type="InterPro" id="IPR002698">
    <property type="entry name" value="FTHF_cligase"/>
</dbReference>
<dbReference type="SUPFAM" id="SSF100950">
    <property type="entry name" value="NagB/RpiA/CoA transferase-like"/>
    <property type="match status" value="1"/>
</dbReference>
<dbReference type="InterPro" id="IPR037171">
    <property type="entry name" value="NagB/RpiA_transferase-like"/>
</dbReference>
<feature type="binding site" evidence="4">
    <location>
        <begin position="133"/>
        <end position="141"/>
    </location>
    <ligand>
        <name>ATP</name>
        <dbReference type="ChEBI" id="CHEBI:30616"/>
    </ligand>
</feature>
<sequence length="181" mass="21170">MEYTKKSLRELGIQELKKIATSGHKQEKERKLYQKLFQSDEWKHAHVIGLTISNEIEVATKPIIEVAWKEKKTVLVPKTGPNRQMKFFQIDGTTRFEKTKFGVFEPISDRFFAPDNIDLLLVPGLVYHSLGYRIGFGGGYYDRYLANYNNQTCSLVFQEQLNDQWVPESFDKKIQQLFIDQ</sequence>
<evidence type="ECO:0000256" key="5">
    <source>
        <dbReference type="RuleBase" id="RU361279"/>
    </source>
</evidence>
<keyword evidence="6" id="KW-0436">Ligase</keyword>
<evidence type="ECO:0000313" key="6">
    <source>
        <dbReference type="EMBL" id="OQO70110.1"/>
    </source>
</evidence>
<dbReference type="Gene3D" id="3.40.50.10420">
    <property type="entry name" value="NagB/RpiA/CoA transferase-like"/>
    <property type="match status" value="1"/>
</dbReference>
<dbReference type="Proteomes" id="UP000192477">
    <property type="component" value="Unassembled WGS sequence"/>
</dbReference>
<comment type="catalytic activity">
    <reaction evidence="5">
        <text>(6S)-5-formyl-5,6,7,8-tetrahydrofolate + ATP = (6R)-5,10-methenyltetrahydrofolate + ADP + phosphate</text>
        <dbReference type="Rhea" id="RHEA:10488"/>
        <dbReference type="ChEBI" id="CHEBI:30616"/>
        <dbReference type="ChEBI" id="CHEBI:43474"/>
        <dbReference type="ChEBI" id="CHEBI:57455"/>
        <dbReference type="ChEBI" id="CHEBI:57457"/>
        <dbReference type="ChEBI" id="CHEBI:456216"/>
        <dbReference type="EC" id="6.3.3.2"/>
    </reaction>
</comment>
<comment type="cofactor">
    <cofactor evidence="5">
        <name>Mg(2+)</name>
        <dbReference type="ChEBI" id="CHEBI:18420"/>
    </cofactor>
</comment>
<dbReference type="EC" id="6.3.3.2" evidence="5"/>
<comment type="similarity">
    <text evidence="1 5">Belongs to the 5-formyltetrahydrofolate cyclo-ligase family.</text>
</comment>
<proteinExistence type="inferred from homology"/>
<keyword evidence="3 4" id="KW-0067">ATP-binding</keyword>
<dbReference type="RefSeq" id="WP_081183848.1">
    <property type="nucleotide sequence ID" value="NZ_MJEA01000007.1"/>
</dbReference>
<feature type="binding site" evidence="4">
    <location>
        <begin position="5"/>
        <end position="9"/>
    </location>
    <ligand>
        <name>ATP</name>
        <dbReference type="ChEBI" id="CHEBI:30616"/>
    </ligand>
</feature>
<evidence type="ECO:0000256" key="4">
    <source>
        <dbReference type="PIRSR" id="PIRSR006806-1"/>
    </source>
</evidence>
<dbReference type="GO" id="GO:0046872">
    <property type="term" value="F:metal ion binding"/>
    <property type="evidence" value="ECO:0007669"/>
    <property type="project" value="UniProtKB-KW"/>
</dbReference>
<dbReference type="STRING" id="112904.BH747_08070"/>
<gene>
    <name evidence="6" type="ORF">BH747_08070</name>
</gene>
<evidence type="ECO:0000313" key="7">
    <source>
        <dbReference type="Proteomes" id="UP000192477"/>
    </source>
</evidence>
<evidence type="ECO:0000256" key="1">
    <source>
        <dbReference type="ARBA" id="ARBA00010638"/>
    </source>
</evidence>
<comment type="caution">
    <text evidence="6">The sequence shown here is derived from an EMBL/GenBank/DDBJ whole genome shotgun (WGS) entry which is preliminary data.</text>
</comment>
<evidence type="ECO:0000256" key="3">
    <source>
        <dbReference type="ARBA" id="ARBA00022840"/>
    </source>
</evidence>